<dbReference type="EMBL" id="SIHI01000002">
    <property type="protein sequence ID" value="TWT55796.1"/>
    <property type="molecule type" value="Genomic_DNA"/>
</dbReference>
<dbReference type="GO" id="GO:0003677">
    <property type="term" value="F:DNA binding"/>
    <property type="evidence" value="ECO:0007669"/>
    <property type="project" value="UniProtKB-UniRule"/>
</dbReference>
<dbReference type="Pfam" id="PF01726">
    <property type="entry name" value="LexA_DNA_bind"/>
    <property type="match status" value="1"/>
</dbReference>
<dbReference type="AlphaFoldDB" id="A0A5C5WYM8"/>
<dbReference type="OrthoDB" id="9802364at2"/>
<dbReference type="PRINTS" id="PR00726">
    <property type="entry name" value="LEXASERPTASE"/>
</dbReference>
<dbReference type="InterPro" id="IPR015927">
    <property type="entry name" value="Peptidase_S24_S26A/B/C"/>
</dbReference>
<comment type="similarity">
    <text evidence="1 12 13">Belongs to the peptidase S24 family.</text>
</comment>
<dbReference type="HAMAP" id="MF_00015">
    <property type="entry name" value="LexA"/>
    <property type="match status" value="1"/>
</dbReference>
<keyword evidence="17" id="KW-1185">Reference proteome</keyword>
<comment type="catalytic activity">
    <reaction evidence="12">
        <text>Hydrolysis of Ala-|-Gly bond in repressor LexA.</text>
        <dbReference type="EC" id="3.4.21.88"/>
    </reaction>
</comment>
<dbReference type="InterPro" id="IPR006199">
    <property type="entry name" value="LexA_DNA-bd_dom"/>
</dbReference>
<dbReference type="GO" id="GO:0006508">
    <property type="term" value="P:proteolysis"/>
    <property type="evidence" value="ECO:0007669"/>
    <property type="project" value="InterPro"/>
</dbReference>
<keyword evidence="3 12" id="KW-0235">DNA replication</keyword>
<dbReference type="InterPro" id="IPR036286">
    <property type="entry name" value="LexA/Signal_pep-like_sf"/>
</dbReference>
<keyword evidence="5 12" id="KW-0378">Hydrolase</keyword>
<dbReference type="FunFam" id="1.10.10.10:FF:000009">
    <property type="entry name" value="LexA repressor"/>
    <property type="match status" value="1"/>
</dbReference>
<gene>
    <name evidence="12 16" type="primary">lexA</name>
    <name evidence="16" type="ORF">KOR42_26070</name>
</gene>
<dbReference type="GO" id="GO:0009432">
    <property type="term" value="P:SOS response"/>
    <property type="evidence" value="ECO:0007669"/>
    <property type="project" value="UniProtKB-UniRule"/>
</dbReference>
<dbReference type="SUPFAM" id="SSF51306">
    <property type="entry name" value="LexA/Signal peptidase"/>
    <property type="match status" value="1"/>
</dbReference>
<dbReference type="PANTHER" id="PTHR33516">
    <property type="entry name" value="LEXA REPRESSOR"/>
    <property type="match status" value="1"/>
</dbReference>
<organism evidence="16 17">
    <name type="scientific">Thalassoglobus neptunius</name>
    <dbReference type="NCBI Taxonomy" id="1938619"/>
    <lineage>
        <taxon>Bacteria</taxon>
        <taxon>Pseudomonadati</taxon>
        <taxon>Planctomycetota</taxon>
        <taxon>Planctomycetia</taxon>
        <taxon>Planctomycetales</taxon>
        <taxon>Planctomycetaceae</taxon>
        <taxon>Thalassoglobus</taxon>
    </lineage>
</organism>
<dbReference type="InterPro" id="IPR036388">
    <property type="entry name" value="WH-like_DNA-bd_sf"/>
</dbReference>
<evidence type="ECO:0000256" key="8">
    <source>
        <dbReference type="ARBA" id="ARBA00023125"/>
    </source>
</evidence>
<evidence type="ECO:0000256" key="7">
    <source>
        <dbReference type="ARBA" id="ARBA00023015"/>
    </source>
</evidence>
<feature type="domain" description="Peptidase S24/S26A/S26B/S26C" evidence="14">
    <location>
        <begin position="83"/>
        <end position="194"/>
    </location>
</feature>
<dbReference type="EC" id="3.4.21.88" evidence="12"/>
<evidence type="ECO:0000256" key="2">
    <source>
        <dbReference type="ARBA" id="ARBA00022491"/>
    </source>
</evidence>
<keyword evidence="9 12" id="KW-0804">Transcription</keyword>
<evidence type="ECO:0000256" key="1">
    <source>
        <dbReference type="ARBA" id="ARBA00007484"/>
    </source>
</evidence>
<evidence type="ECO:0000256" key="13">
    <source>
        <dbReference type="RuleBase" id="RU003991"/>
    </source>
</evidence>
<keyword evidence="2 12" id="KW-0678">Repressor</keyword>
<sequence>MGDQSKLTPRQQAIYEFIKDRIVNRGYGPTVREIGGNFGIKSPNGVMCHLKALEKKGLITREQNMSRAIRLTESIGRDKVSLPLAGQIAAGSPTLAVEDLEEIDFAHLFNDDDHFCLKVRGESMIDDHIADGDFAVIRKQSTAHQGEIVAALVDGEEATLKHFFREGGRFRLEPANSMMSPIFSDNVEILGVLVGVIRNY</sequence>
<comment type="caution">
    <text evidence="16">The sequence shown here is derived from an EMBL/GenBank/DDBJ whole genome shotgun (WGS) entry which is preliminary data.</text>
</comment>
<feature type="domain" description="LexA repressor DNA-binding" evidence="15">
    <location>
        <begin position="5"/>
        <end position="68"/>
    </location>
</feature>
<evidence type="ECO:0000256" key="3">
    <source>
        <dbReference type="ARBA" id="ARBA00022705"/>
    </source>
</evidence>
<evidence type="ECO:0000256" key="12">
    <source>
        <dbReference type="HAMAP-Rule" id="MF_00015"/>
    </source>
</evidence>
<dbReference type="Gene3D" id="1.10.10.10">
    <property type="entry name" value="Winged helix-like DNA-binding domain superfamily/Winged helix DNA-binding domain"/>
    <property type="match status" value="1"/>
</dbReference>
<evidence type="ECO:0000313" key="17">
    <source>
        <dbReference type="Proteomes" id="UP000317243"/>
    </source>
</evidence>
<comment type="subunit">
    <text evidence="12">Homodimer.</text>
</comment>
<keyword evidence="7 12" id="KW-0805">Transcription regulation</keyword>
<reference evidence="16 17" key="1">
    <citation type="submission" date="2019-02" db="EMBL/GenBank/DDBJ databases">
        <title>Deep-cultivation of Planctomycetes and their phenomic and genomic characterization uncovers novel biology.</title>
        <authorList>
            <person name="Wiegand S."/>
            <person name="Jogler M."/>
            <person name="Boedeker C."/>
            <person name="Pinto D."/>
            <person name="Vollmers J."/>
            <person name="Rivas-Marin E."/>
            <person name="Kohn T."/>
            <person name="Peeters S.H."/>
            <person name="Heuer A."/>
            <person name="Rast P."/>
            <person name="Oberbeckmann S."/>
            <person name="Bunk B."/>
            <person name="Jeske O."/>
            <person name="Meyerdierks A."/>
            <person name="Storesund J.E."/>
            <person name="Kallscheuer N."/>
            <person name="Luecker S."/>
            <person name="Lage O.M."/>
            <person name="Pohl T."/>
            <person name="Merkel B.J."/>
            <person name="Hornburger P."/>
            <person name="Mueller R.-W."/>
            <person name="Bruemmer F."/>
            <person name="Labrenz M."/>
            <person name="Spormann A.M."/>
            <person name="Op Den Camp H."/>
            <person name="Overmann J."/>
            <person name="Amann R."/>
            <person name="Jetten M.S.M."/>
            <person name="Mascher T."/>
            <person name="Medema M.H."/>
            <person name="Devos D.P."/>
            <person name="Kaster A.-K."/>
            <person name="Ovreas L."/>
            <person name="Rohde M."/>
            <person name="Galperin M.Y."/>
            <person name="Jogler C."/>
        </authorList>
    </citation>
    <scope>NUCLEOTIDE SEQUENCE [LARGE SCALE GENOMIC DNA]</scope>
    <source>
        <strain evidence="16 17">KOR42</strain>
    </source>
</reference>
<evidence type="ECO:0000256" key="5">
    <source>
        <dbReference type="ARBA" id="ARBA00022801"/>
    </source>
</evidence>
<dbReference type="Pfam" id="PF00717">
    <property type="entry name" value="Peptidase_S24"/>
    <property type="match status" value="1"/>
</dbReference>
<dbReference type="GO" id="GO:0006281">
    <property type="term" value="P:DNA repair"/>
    <property type="evidence" value="ECO:0007669"/>
    <property type="project" value="UniProtKB-UniRule"/>
</dbReference>
<evidence type="ECO:0000256" key="6">
    <source>
        <dbReference type="ARBA" id="ARBA00022813"/>
    </source>
</evidence>
<evidence type="ECO:0000256" key="11">
    <source>
        <dbReference type="ARBA" id="ARBA00023236"/>
    </source>
</evidence>
<feature type="site" description="Cleavage; by autolysis" evidence="12">
    <location>
        <begin position="90"/>
        <end position="91"/>
    </location>
</feature>
<dbReference type="SUPFAM" id="SSF46785">
    <property type="entry name" value="Winged helix' DNA-binding domain"/>
    <property type="match status" value="1"/>
</dbReference>
<dbReference type="InterPro" id="IPR006197">
    <property type="entry name" value="Peptidase_S24_LexA"/>
</dbReference>
<accession>A0A5C5WYM8</accession>
<keyword evidence="4 12" id="KW-0227">DNA damage</keyword>
<proteinExistence type="inferred from homology"/>
<keyword evidence="11 12" id="KW-0742">SOS response</keyword>
<comment type="function">
    <text evidence="12">Represses a number of genes involved in the response to DNA damage (SOS response), including recA and lexA. In the presence of single-stranded DNA, RecA interacts with LexA causing an autocatalytic cleavage which disrupts the DNA-binding part of LexA, leading to derepression of the SOS regulon and eventually DNA repair.</text>
</comment>
<dbReference type="GO" id="GO:0004252">
    <property type="term" value="F:serine-type endopeptidase activity"/>
    <property type="evidence" value="ECO:0007669"/>
    <property type="project" value="UniProtKB-UniRule"/>
</dbReference>
<feature type="active site" description="For autocatalytic cleavage activity" evidence="12">
    <location>
        <position position="123"/>
    </location>
</feature>
<dbReference type="GO" id="GO:0006260">
    <property type="term" value="P:DNA replication"/>
    <property type="evidence" value="ECO:0007669"/>
    <property type="project" value="UniProtKB-UniRule"/>
</dbReference>
<evidence type="ECO:0000259" key="14">
    <source>
        <dbReference type="Pfam" id="PF00717"/>
    </source>
</evidence>
<dbReference type="GO" id="GO:0045892">
    <property type="term" value="P:negative regulation of DNA-templated transcription"/>
    <property type="evidence" value="ECO:0007669"/>
    <property type="project" value="UniProtKB-UniRule"/>
</dbReference>
<dbReference type="Proteomes" id="UP000317243">
    <property type="component" value="Unassembled WGS sequence"/>
</dbReference>
<feature type="active site" description="For autocatalytic cleavage activity" evidence="12">
    <location>
        <position position="161"/>
    </location>
</feature>
<evidence type="ECO:0000256" key="4">
    <source>
        <dbReference type="ARBA" id="ARBA00022763"/>
    </source>
</evidence>
<dbReference type="InterPro" id="IPR036390">
    <property type="entry name" value="WH_DNA-bd_sf"/>
</dbReference>
<dbReference type="InterPro" id="IPR006200">
    <property type="entry name" value="LexA"/>
</dbReference>
<protein>
    <recommendedName>
        <fullName evidence="12">LexA repressor</fullName>
        <ecNumber evidence="12">3.4.21.88</ecNumber>
    </recommendedName>
</protein>
<dbReference type="CDD" id="cd06529">
    <property type="entry name" value="S24_LexA-like"/>
    <property type="match status" value="1"/>
</dbReference>
<evidence type="ECO:0000256" key="10">
    <source>
        <dbReference type="ARBA" id="ARBA00023204"/>
    </source>
</evidence>
<evidence type="ECO:0000259" key="15">
    <source>
        <dbReference type="Pfam" id="PF01726"/>
    </source>
</evidence>
<evidence type="ECO:0000313" key="16">
    <source>
        <dbReference type="EMBL" id="TWT55796.1"/>
    </source>
</evidence>
<dbReference type="InterPro" id="IPR039418">
    <property type="entry name" value="LexA-like"/>
</dbReference>
<dbReference type="InterPro" id="IPR050077">
    <property type="entry name" value="LexA_repressor"/>
</dbReference>
<keyword evidence="10 12" id="KW-0234">DNA repair</keyword>
<dbReference type="RefSeq" id="WP_146510137.1">
    <property type="nucleotide sequence ID" value="NZ_SIHI01000002.1"/>
</dbReference>
<evidence type="ECO:0000256" key="9">
    <source>
        <dbReference type="ARBA" id="ARBA00023163"/>
    </source>
</evidence>
<dbReference type="Gene3D" id="2.10.109.10">
    <property type="entry name" value="Umud Fragment, subunit A"/>
    <property type="match status" value="1"/>
</dbReference>
<name>A0A5C5WYM8_9PLAN</name>
<dbReference type="PANTHER" id="PTHR33516:SF2">
    <property type="entry name" value="LEXA REPRESSOR-RELATED"/>
    <property type="match status" value="1"/>
</dbReference>
<keyword evidence="8 12" id="KW-0238">DNA-binding</keyword>
<dbReference type="NCBIfam" id="TIGR00498">
    <property type="entry name" value="lexA"/>
    <property type="match status" value="1"/>
</dbReference>
<feature type="DNA-binding region" description="H-T-H motif" evidence="12">
    <location>
        <begin position="31"/>
        <end position="51"/>
    </location>
</feature>
<keyword evidence="6 12" id="KW-0068">Autocatalytic cleavage</keyword>